<proteinExistence type="predicted"/>
<evidence type="ECO:0000313" key="2">
    <source>
        <dbReference type="Proteomes" id="UP000035352"/>
    </source>
</evidence>
<dbReference type="Proteomes" id="UP000035352">
    <property type="component" value="Chromosome"/>
</dbReference>
<keyword evidence="2" id="KW-1185">Reference proteome</keyword>
<dbReference type="OrthoDB" id="8854181at2"/>
<organism evidence="1 2">
    <name type="scientific">Caldimonas brevitalea</name>
    <dbReference type="NCBI Taxonomy" id="413882"/>
    <lineage>
        <taxon>Bacteria</taxon>
        <taxon>Pseudomonadati</taxon>
        <taxon>Pseudomonadota</taxon>
        <taxon>Betaproteobacteria</taxon>
        <taxon>Burkholderiales</taxon>
        <taxon>Sphaerotilaceae</taxon>
        <taxon>Caldimonas</taxon>
    </lineage>
</organism>
<accession>A0A0G3BCE4</accession>
<dbReference type="AlphaFoldDB" id="A0A0G3BCE4"/>
<name>A0A0G3BCE4_9BURK</name>
<dbReference type="EMBL" id="CP011371">
    <property type="protein sequence ID" value="AKJ26987.1"/>
    <property type="molecule type" value="Genomic_DNA"/>
</dbReference>
<dbReference type="RefSeq" id="WP_047193207.1">
    <property type="nucleotide sequence ID" value="NZ_CP011371.1"/>
</dbReference>
<dbReference type="STRING" id="413882.AAW51_0296"/>
<protein>
    <submittedName>
        <fullName evidence="1">Uncharacterized protein</fullName>
    </submittedName>
</protein>
<reference evidence="1 2" key="1">
    <citation type="submission" date="2015-05" db="EMBL/GenBank/DDBJ databases">
        <authorList>
            <person name="Tang B."/>
            <person name="Yu Y."/>
        </authorList>
    </citation>
    <scope>NUCLEOTIDE SEQUENCE [LARGE SCALE GENOMIC DNA]</scope>
    <source>
        <strain evidence="1 2">DSM 7029</strain>
    </source>
</reference>
<evidence type="ECO:0000313" key="1">
    <source>
        <dbReference type="EMBL" id="AKJ26987.1"/>
    </source>
</evidence>
<sequence>MTKTVTTRINDDGLRYRSKTVGSPFASKANTRSCFKCGKHRTPDQLQSKKLLGKTEMVCKPSCKELAEALGE</sequence>
<dbReference type="KEGG" id="pbh:AAW51_0296"/>
<gene>
    <name evidence="1" type="ORF">AAW51_0296</name>
</gene>